<dbReference type="OrthoDB" id="10250354at2759"/>
<dbReference type="PANTHER" id="PTHR45496:SF19">
    <property type="entry name" value="J DOMAIN-CONTAINING PROTEIN"/>
    <property type="match status" value="1"/>
</dbReference>
<feature type="domain" description="Zinc beta-ribbon" evidence="2">
    <location>
        <begin position="210"/>
        <end position="246"/>
    </location>
</feature>
<protein>
    <recommendedName>
        <fullName evidence="2">Zinc beta-ribbon domain-containing protein</fullName>
    </recommendedName>
</protein>
<sequence length="413" mass="45761">MLPTCQAAPTGMLINFIIIYIKKPRFFPFLLIGSVPLTQSMEVVTTQYRKLAPPLNPAALFPFRSLESLQTQMLPPLPKGTQPQVAQPLSVVRSSSRDGYAAFKGGQFGLNTNMPESTRPTLCVALDQLVSNTLILPWINRLGPIPMNQMDRSGNATSSQFDPTESTRMGQINQATPHSTEHSETDTTDVTWKTDSTRPSKPPDSESLTFWTACPYCYVLYEYPKVYEDCTLRCQADNCRRAFHAVVSPSPPPVDGKETYLCTMGFFPLGFSGNGENMGGNFPRWSPVSTMFACPNNKNAGKQTSAQKFARRVFYDEDDIYIEISSAEDTNNDDDDDDDKWQKERMKKKAKGEGSVVRNAKTQRSERVNGNGRGVSMVPKAEPSKRGVTNSGYVEGLEEFLSSLHMLAVGGGR</sequence>
<dbReference type="PANTHER" id="PTHR45496">
    <property type="entry name" value="CHAPERONE DNAJ-DOMAIN SUPERFAMILY PROTEIN"/>
    <property type="match status" value="1"/>
</dbReference>
<evidence type="ECO:0000259" key="2">
    <source>
        <dbReference type="Pfam" id="PF23551"/>
    </source>
</evidence>
<name>A0A5J5NVK4_GOSBA</name>
<reference evidence="3" key="1">
    <citation type="submission" date="2019-06" db="EMBL/GenBank/DDBJ databases">
        <title>WGS assembly of Gossypium barbadense.</title>
        <authorList>
            <person name="Chen Z.J."/>
            <person name="Sreedasyam A."/>
            <person name="Ando A."/>
            <person name="Song Q."/>
            <person name="De L."/>
            <person name="Hulse-Kemp A."/>
            <person name="Ding M."/>
            <person name="Ye W."/>
            <person name="Kirkbride R."/>
            <person name="Jenkins J."/>
            <person name="Plott C."/>
            <person name="Lovell J."/>
            <person name="Lin Y.-M."/>
            <person name="Vaughn R."/>
            <person name="Liu B."/>
            <person name="Li W."/>
            <person name="Simpson S."/>
            <person name="Scheffler B."/>
            <person name="Saski C."/>
            <person name="Grover C."/>
            <person name="Hu G."/>
            <person name="Conover J."/>
            <person name="Carlson J."/>
            <person name="Shu S."/>
            <person name="Boston L."/>
            <person name="Williams M."/>
            <person name="Peterson D."/>
            <person name="Mcgee K."/>
            <person name="Jones D."/>
            <person name="Wendel J."/>
            <person name="Stelly D."/>
            <person name="Grimwood J."/>
            <person name="Schmutz J."/>
        </authorList>
    </citation>
    <scope>NUCLEOTIDE SEQUENCE [LARGE SCALE GENOMIC DNA]</scope>
    <source>
        <strain evidence="3">1400233.01</strain>
    </source>
</reference>
<feature type="compositionally biased region" description="Basic and acidic residues" evidence="1">
    <location>
        <begin position="195"/>
        <end position="204"/>
    </location>
</feature>
<feature type="region of interest" description="Disordered" evidence="1">
    <location>
        <begin position="325"/>
        <end position="390"/>
    </location>
</feature>
<organism evidence="3">
    <name type="scientific">Gossypium barbadense</name>
    <name type="common">Sea Island cotton</name>
    <name type="synonym">Hibiscus barbadensis</name>
    <dbReference type="NCBI Taxonomy" id="3634"/>
    <lineage>
        <taxon>Eukaryota</taxon>
        <taxon>Viridiplantae</taxon>
        <taxon>Streptophyta</taxon>
        <taxon>Embryophyta</taxon>
        <taxon>Tracheophyta</taxon>
        <taxon>Spermatophyta</taxon>
        <taxon>Magnoliopsida</taxon>
        <taxon>eudicotyledons</taxon>
        <taxon>Gunneridae</taxon>
        <taxon>Pentapetalae</taxon>
        <taxon>rosids</taxon>
        <taxon>malvids</taxon>
        <taxon>Malvales</taxon>
        <taxon>Malvaceae</taxon>
        <taxon>Malvoideae</taxon>
        <taxon>Gossypium</taxon>
    </lineage>
</organism>
<dbReference type="InterPro" id="IPR053052">
    <property type="entry name" value="Imprinting_Balance_Reg"/>
</dbReference>
<evidence type="ECO:0000256" key="1">
    <source>
        <dbReference type="SAM" id="MobiDB-lite"/>
    </source>
</evidence>
<feature type="compositionally biased region" description="Acidic residues" evidence="1">
    <location>
        <begin position="330"/>
        <end position="339"/>
    </location>
</feature>
<dbReference type="EMBL" id="CM018226">
    <property type="protein sequence ID" value="KAB1997330.1"/>
    <property type="molecule type" value="Genomic_DNA"/>
</dbReference>
<feature type="region of interest" description="Disordered" evidence="1">
    <location>
        <begin position="172"/>
        <end position="206"/>
    </location>
</feature>
<dbReference type="AlphaFoldDB" id="A0A5J5NVK4"/>
<dbReference type="Pfam" id="PF23551">
    <property type="entry name" value="Zn_ribbon_20"/>
    <property type="match status" value="1"/>
</dbReference>
<gene>
    <name evidence="3" type="ORF">ES319_D12G018000v1</name>
</gene>
<proteinExistence type="predicted"/>
<accession>A0A5J5NVK4</accession>
<evidence type="ECO:0000313" key="3">
    <source>
        <dbReference type="EMBL" id="KAB1997330.1"/>
    </source>
</evidence>
<dbReference type="InterPro" id="IPR056988">
    <property type="entry name" value="Zn_ribbon_pln"/>
</dbReference>